<evidence type="ECO:0000313" key="2">
    <source>
        <dbReference type="EMBL" id="GAA3356440.1"/>
    </source>
</evidence>
<dbReference type="SMART" id="SM00530">
    <property type="entry name" value="HTH_XRE"/>
    <property type="match status" value="1"/>
</dbReference>
<accession>A0ABP6RR65</accession>
<dbReference type="PROSITE" id="PS50943">
    <property type="entry name" value="HTH_CROC1"/>
    <property type="match status" value="1"/>
</dbReference>
<dbReference type="RefSeq" id="WP_344925805.1">
    <property type="nucleotide sequence ID" value="NZ_BAAAYK010000038.1"/>
</dbReference>
<sequence length="455" mass="48327">MSTEDIPPAVWRSAEVRDALAVRDIGTVYRVLREHGVSQSRIAQLTGQAQSEVSDVLNGRAVRSYELLARIATGLGIPRGWMGMAGEPDPAAEGTDPAVEEDEKAKRRRFLSYAGSLVLGAEVDVSGSADLFAAELRRFGELPPTPPGRVGSSDVAALDVLMGSLRQIDQRYGGVGQYGTVAAAARRAERMLEASMSEAVRSDLLGALCKLHATAGWTAVENGLLASGNAHYGRALDFGRDGADPLAIARTLYAAGRAELDFGDPNSALKLFQLGSIRAEASPLVSSVLQLNSAWAAAHGERRGSVRRMLDQGRALHATAEIEADYPMFRWFGEADVLGLTGSVQLVVGEHESAALHLSRAVAARAPGEVRSAVFELASLAEAKFALGDHASAVRHGRRAVLLAGGVRSARLRGRLAGLRRRCAELVGSRHAWRDCAEELALGIDGVIAPRPVPR</sequence>
<keyword evidence="3" id="KW-1185">Reference proteome</keyword>
<dbReference type="InterPro" id="IPR001387">
    <property type="entry name" value="Cro/C1-type_HTH"/>
</dbReference>
<dbReference type="SUPFAM" id="SSF47413">
    <property type="entry name" value="lambda repressor-like DNA-binding domains"/>
    <property type="match status" value="1"/>
</dbReference>
<dbReference type="InterPro" id="IPR011990">
    <property type="entry name" value="TPR-like_helical_dom_sf"/>
</dbReference>
<name>A0ABP6RR65_9PSEU</name>
<dbReference type="CDD" id="cd00093">
    <property type="entry name" value="HTH_XRE"/>
    <property type="match status" value="1"/>
</dbReference>
<proteinExistence type="predicted"/>
<dbReference type="Proteomes" id="UP001500483">
    <property type="component" value="Unassembled WGS sequence"/>
</dbReference>
<reference evidence="3" key="1">
    <citation type="journal article" date="2019" name="Int. J. Syst. Evol. Microbiol.">
        <title>The Global Catalogue of Microorganisms (GCM) 10K type strain sequencing project: providing services to taxonomists for standard genome sequencing and annotation.</title>
        <authorList>
            <consortium name="The Broad Institute Genomics Platform"/>
            <consortium name="The Broad Institute Genome Sequencing Center for Infectious Disease"/>
            <person name="Wu L."/>
            <person name="Ma J."/>
        </authorList>
    </citation>
    <scope>NUCLEOTIDE SEQUENCE [LARGE SCALE GENOMIC DNA]</scope>
    <source>
        <strain evidence="3">JCM 9687</strain>
    </source>
</reference>
<organism evidence="2 3">
    <name type="scientific">Saccharopolyspora gregorii</name>
    <dbReference type="NCBI Taxonomy" id="33914"/>
    <lineage>
        <taxon>Bacteria</taxon>
        <taxon>Bacillati</taxon>
        <taxon>Actinomycetota</taxon>
        <taxon>Actinomycetes</taxon>
        <taxon>Pseudonocardiales</taxon>
        <taxon>Pseudonocardiaceae</taxon>
        <taxon>Saccharopolyspora</taxon>
    </lineage>
</organism>
<gene>
    <name evidence="2" type="ORF">GCM10020366_20510</name>
</gene>
<dbReference type="Gene3D" id="1.25.40.10">
    <property type="entry name" value="Tetratricopeptide repeat domain"/>
    <property type="match status" value="1"/>
</dbReference>
<comment type="caution">
    <text evidence="2">The sequence shown here is derived from an EMBL/GenBank/DDBJ whole genome shotgun (WGS) entry which is preliminary data.</text>
</comment>
<evidence type="ECO:0000259" key="1">
    <source>
        <dbReference type="PROSITE" id="PS50943"/>
    </source>
</evidence>
<evidence type="ECO:0000313" key="3">
    <source>
        <dbReference type="Proteomes" id="UP001500483"/>
    </source>
</evidence>
<dbReference type="InterPro" id="IPR010982">
    <property type="entry name" value="Lambda_DNA-bd_dom_sf"/>
</dbReference>
<dbReference type="Gene3D" id="1.10.260.40">
    <property type="entry name" value="lambda repressor-like DNA-binding domains"/>
    <property type="match status" value="1"/>
</dbReference>
<protein>
    <submittedName>
        <fullName evidence="2">Helix-turn-helix transcriptional regulator</fullName>
    </submittedName>
</protein>
<dbReference type="EMBL" id="BAAAYK010000038">
    <property type="protein sequence ID" value="GAA3356440.1"/>
    <property type="molecule type" value="Genomic_DNA"/>
</dbReference>
<feature type="domain" description="HTH cro/C1-type" evidence="1">
    <location>
        <begin position="34"/>
        <end position="82"/>
    </location>
</feature>